<comment type="pathway">
    <text evidence="3">Protein modification; protein glycosylation.</text>
</comment>
<evidence type="ECO:0000256" key="14">
    <source>
        <dbReference type="SAM" id="MobiDB-lite"/>
    </source>
</evidence>
<evidence type="ECO:0000256" key="8">
    <source>
        <dbReference type="ARBA" id="ARBA00022737"/>
    </source>
</evidence>
<feature type="compositionally biased region" description="Basic residues" evidence="14">
    <location>
        <begin position="265"/>
        <end position="277"/>
    </location>
</feature>
<feature type="transmembrane region" description="Helical" evidence="15">
    <location>
        <begin position="474"/>
        <end position="491"/>
    </location>
</feature>
<dbReference type="SMART" id="SM00028">
    <property type="entry name" value="TPR"/>
    <property type="match status" value="2"/>
</dbReference>
<dbReference type="PROSITE" id="PS50005">
    <property type="entry name" value="TPR"/>
    <property type="match status" value="2"/>
</dbReference>
<feature type="repeat" description="TPR" evidence="13">
    <location>
        <begin position="548"/>
        <end position="581"/>
    </location>
</feature>
<dbReference type="CDD" id="cd02961">
    <property type="entry name" value="PDI_a_family"/>
    <property type="match status" value="1"/>
</dbReference>
<dbReference type="PANTHER" id="PTHR44227:SF3">
    <property type="entry name" value="PROTEIN O-MANNOSYL-TRANSFERASE TMTC4"/>
    <property type="match status" value="1"/>
</dbReference>
<dbReference type="GO" id="GO:0004169">
    <property type="term" value="F:dolichyl-phosphate-mannose-protein mannosyltransferase activity"/>
    <property type="evidence" value="ECO:0007669"/>
    <property type="project" value="UniProtKB-EC"/>
</dbReference>
<evidence type="ECO:0000256" key="1">
    <source>
        <dbReference type="ARBA" id="ARBA00004141"/>
    </source>
</evidence>
<reference evidence="17" key="1">
    <citation type="submission" date="2009-08" db="EMBL/GenBank/DDBJ databases">
        <title>Annotation of Salpingoeca rosetta.</title>
        <authorList>
            <consortium name="The Broad Institute Genome Sequencing Platform"/>
            <person name="Russ C."/>
            <person name="Cuomo C."/>
            <person name="Burger G."/>
            <person name="Gray M.W."/>
            <person name="Holland P.W.H."/>
            <person name="King N."/>
            <person name="Lang F.B.F."/>
            <person name="Roger A.J."/>
            <person name="Ruiz-Trillo I."/>
            <person name="Young S.K."/>
            <person name="Zeng Q."/>
            <person name="Gargeya S."/>
            <person name="Alvarado L."/>
            <person name="Berlin A."/>
            <person name="Chapman S.B."/>
            <person name="Chen Z."/>
            <person name="Freedman E."/>
            <person name="Gellesch M."/>
            <person name="Goldberg J."/>
            <person name="Griggs A."/>
            <person name="Gujja S."/>
            <person name="Heilman E."/>
            <person name="Heiman D."/>
            <person name="Howarth C."/>
            <person name="Mehta T."/>
            <person name="Neiman D."/>
            <person name="Pearson M."/>
            <person name="Roberts A."/>
            <person name="Saif S."/>
            <person name="Shea T."/>
            <person name="Shenoy N."/>
            <person name="Sisk P."/>
            <person name="Stolte C."/>
            <person name="Sykes S."/>
            <person name="White J."/>
            <person name="Yandava C."/>
            <person name="Haas B."/>
            <person name="Nusbaum C."/>
            <person name="Birren B."/>
        </authorList>
    </citation>
    <scope>NUCLEOTIDE SEQUENCE [LARGE SCALE GENOMIC DNA]</scope>
    <source>
        <strain evidence="17">ATCC 50818</strain>
    </source>
</reference>
<evidence type="ECO:0000313" key="17">
    <source>
        <dbReference type="EMBL" id="EGD78785.1"/>
    </source>
</evidence>
<dbReference type="Pfam" id="PF13181">
    <property type="entry name" value="TPR_8"/>
    <property type="match status" value="2"/>
</dbReference>
<dbReference type="Proteomes" id="UP000007799">
    <property type="component" value="Unassembled WGS sequence"/>
</dbReference>
<dbReference type="InParanoid" id="F2TYW1"/>
<dbReference type="GO" id="GO:0030968">
    <property type="term" value="P:endoplasmic reticulum unfolded protein response"/>
    <property type="evidence" value="ECO:0007669"/>
    <property type="project" value="TreeGrafter"/>
</dbReference>
<feature type="transmembrane region" description="Helical" evidence="15">
    <location>
        <begin position="388"/>
        <end position="407"/>
    </location>
</feature>
<sequence length="782" mass="86320">MAGGRTAAASGGDDAGKAHHQHQPPRASSSSMAAPTSTSSLLLAFACTLVVTAVAYSNSYHGKFVFDDLPAIQQNADVDSSKTSVLDVFNDNFWGERMDAHDAQHESYRPLTTLTFRWGHDIHGMNETGFHITNVAMHTIASCLVVVMTPLVIDAPTTPELVLVGSLFAAHPIHTEAVTGLVGRAELLSAIFFIASFLAYTRASKYVGDIKAAATWVAISVALATAAMLSKEQGVTVVGVCLAYELLVNCNLNPIALLLRARSAKGTKRPGGGRRPKVAVSGPSQQQKKDRSSPWITVSTGAVVRLLLLLVLSAIVMKYRVSLNKVHIKVDEKTNPANHMESFVFRSLTKNLYVTLHAWLLIFPLWLCCDWSAGAVPSVTSASDPRIVYILLFYLALAAVILAALRARSLPKTGDQPLWDNMTLDVHSDTIVVRQNTNADPLSVHLITDKPYIGFCLLLIIGARVLAGNRPLHWRSYAAALLALVVAAYSFRTHTRNEDWKDELSLYRSGLIAAPTNAKLHHNAAYYMSGEEQEHHFREAIRLYPPYVSAYINLGVNLAKAGRIDEAIETYRSGLAMHYKHPIYSTDVGVIHRNLGYAYMRKGNLNAALEQFKACLHVRTDRTRCHQMVQHLEQQIAQQQQQQQQQQQHSGSSKGRGSESRSGGDDGGDSQFREKVEHVGGERLARLRREKSGTMVMFYAPWCNHCRAMHTDYIKAKGRLNSPVVAVDCTQQEELCKDQGVTGYPTLRLLGETRQEDVEYTGNREADDVVAFVIDKTRRNRN</sequence>
<dbReference type="PROSITE" id="PS51352">
    <property type="entry name" value="THIOREDOXIN_2"/>
    <property type="match status" value="1"/>
</dbReference>
<feature type="region of interest" description="Disordered" evidence="14">
    <location>
        <begin position="265"/>
        <end position="293"/>
    </location>
</feature>
<keyword evidence="9 13" id="KW-0802">TPR repeat</keyword>
<dbReference type="FunCoup" id="F2TYW1">
    <property type="interactions" value="866"/>
</dbReference>
<feature type="region of interest" description="Disordered" evidence="14">
    <location>
        <begin position="636"/>
        <end position="678"/>
    </location>
</feature>
<evidence type="ECO:0000256" key="6">
    <source>
        <dbReference type="ARBA" id="ARBA00022679"/>
    </source>
</evidence>
<dbReference type="InterPro" id="IPR011990">
    <property type="entry name" value="TPR-like_helical_dom_sf"/>
</dbReference>
<dbReference type="GeneID" id="16078336"/>
<dbReference type="Gene3D" id="1.25.40.10">
    <property type="entry name" value="Tetratricopeptide repeat domain"/>
    <property type="match status" value="1"/>
</dbReference>
<dbReference type="OrthoDB" id="66906at2759"/>
<dbReference type="InterPro" id="IPR013766">
    <property type="entry name" value="Thioredoxin_domain"/>
</dbReference>
<evidence type="ECO:0000256" key="12">
    <source>
        <dbReference type="ARBA" id="ARBA00023136"/>
    </source>
</evidence>
<evidence type="ECO:0000259" key="16">
    <source>
        <dbReference type="PROSITE" id="PS51352"/>
    </source>
</evidence>
<evidence type="ECO:0000256" key="10">
    <source>
        <dbReference type="ARBA" id="ARBA00022824"/>
    </source>
</evidence>
<feature type="compositionally biased region" description="Low complexity" evidence="14">
    <location>
        <begin position="1"/>
        <end position="12"/>
    </location>
</feature>
<evidence type="ECO:0000256" key="4">
    <source>
        <dbReference type="ARBA" id="ARBA00007882"/>
    </source>
</evidence>
<evidence type="ECO:0000256" key="15">
    <source>
        <dbReference type="SAM" id="Phobius"/>
    </source>
</evidence>
<proteinExistence type="inferred from homology"/>
<keyword evidence="6" id="KW-0808">Transferase</keyword>
<dbReference type="Gene3D" id="3.40.30.10">
    <property type="entry name" value="Glutaredoxin"/>
    <property type="match status" value="1"/>
</dbReference>
<dbReference type="OMA" id="TQIFYND"/>
<evidence type="ECO:0000256" key="3">
    <source>
        <dbReference type="ARBA" id="ARBA00004922"/>
    </source>
</evidence>
<dbReference type="AlphaFoldDB" id="F2TYW1"/>
<evidence type="ECO:0000313" key="18">
    <source>
        <dbReference type="Proteomes" id="UP000007799"/>
    </source>
</evidence>
<dbReference type="STRING" id="946362.F2TYW1"/>
<feature type="transmembrane region" description="Helical" evidence="15">
    <location>
        <begin position="451"/>
        <end position="467"/>
    </location>
</feature>
<evidence type="ECO:0000256" key="11">
    <source>
        <dbReference type="ARBA" id="ARBA00022989"/>
    </source>
</evidence>
<feature type="domain" description="Thioredoxin" evidence="16">
    <location>
        <begin position="665"/>
        <end position="779"/>
    </location>
</feature>
<gene>
    <name evidence="17" type="ORF">PTSG_01761</name>
</gene>
<keyword evidence="10" id="KW-0256">Endoplasmic reticulum</keyword>
<dbReference type="InterPro" id="IPR036249">
    <property type="entry name" value="Thioredoxin-like_sf"/>
</dbReference>
<feature type="region of interest" description="Disordered" evidence="14">
    <location>
        <begin position="1"/>
        <end position="33"/>
    </location>
</feature>
<dbReference type="UniPathway" id="UPA00378"/>
<feature type="transmembrane region" description="Helical" evidence="15">
    <location>
        <begin position="212"/>
        <end position="229"/>
    </location>
</feature>
<feature type="transmembrane region" description="Helical" evidence="15">
    <location>
        <begin position="356"/>
        <end position="376"/>
    </location>
</feature>
<feature type="repeat" description="TPR" evidence="13">
    <location>
        <begin position="589"/>
        <end position="622"/>
    </location>
</feature>
<feature type="compositionally biased region" description="Low complexity" evidence="14">
    <location>
        <begin position="636"/>
        <end position="655"/>
    </location>
</feature>
<keyword evidence="18" id="KW-1185">Reference proteome</keyword>
<dbReference type="InterPro" id="IPR052346">
    <property type="entry name" value="O-mannosyl-transferase_TMTC"/>
</dbReference>
<dbReference type="eggNOG" id="KOG1124">
    <property type="taxonomic scope" value="Eukaryota"/>
</dbReference>
<comment type="similarity">
    <text evidence="4">Belongs to the TMTC family.</text>
</comment>
<feature type="transmembrane region" description="Helical" evidence="15">
    <location>
        <begin position="135"/>
        <end position="153"/>
    </location>
</feature>
<evidence type="ECO:0000256" key="2">
    <source>
        <dbReference type="ARBA" id="ARBA00004240"/>
    </source>
</evidence>
<evidence type="ECO:0000256" key="13">
    <source>
        <dbReference type="PROSITE-ProRule" id="PRU00339"/>
    </source>
</evidence>
<dbReference type="InterPro" id="IPR019734">
    <property type="entry name" value="TPR_rpt"/>
</dbReference>
<dbReference type="PANTHER" id="PTHR44227">
    <property type="match status" value="1"/>
</dbReference>
<protein>
    <recommendedName>
        <fullName evidence="5">dolichyl-phosphate-mannose--protein mannosyltransferase</fullName>
        <ecNumber evidence="5">2.4.1.109</ecNumber>
    </recommendedName>
</protein>
<keyword evidence="11 15" id="KW-1133">Transmembrane helix</keyword>
<dbReference type="eggNOG" id="KOG0190">
    <property type="taxonomic scope" value="Eukaryota"/>
</dbReference>
<dbReference type="SUPFAM" id="SSF48452">
    <property type="entry name" value="TPR-like"/>
    <property type="match status" value="1"/>
</dbReference>
<name>F2TYW1_SALR5</name>
<comment type="subcellular location">
    <subcellularLocation>
        <location evidence="2">Endoplasmic reticulum</location>
    </subcellularLocation>
    <subcellularLocation>
        <location evidence="1">Membrane</location>
        <topology evidence="1">Multi-pass membrane protein</topology>
    </subcellularLocation>
</comment>
<evidence type="ECO:0000256" key="7">
    <source>
        <dbReference type="ARBA" id="ARBA00022692"/>
    </source>
</evidence>
<dbReference type="EC" id="2.4.1.109" evidence="5"/>
<accession>F2TYW1</accession>
<keyword evidence="12 15" id="KW-0472">Membrane</keyword>
<feature type="transmembrane region" description="Helical" evidence="15">
    <location>
        <begin position="181"/>
        <end position="200"/>
    </location>
</feature>
<dbReference type="RefSeq" id="XP_004997741.1">
    <property type="nucleotide sequence ID" value="XM_004997684.1"/>
</dbReference>
<feature type="transmembrane region" description="Helical" evidence="15">
    <location>
        <begin position="38"/>
        <end position="56"/>
    </location>
</feature>
<dbReference type="InterPro" id="IPR013618">
    <property type="entry name" value="TMTC_DUF1736"/>
</dbReference>
<evidence type="ECO:0000256" key="9">
    <source>
        <dbReference type="ARBA" id="ARBA00022803"/>
    </source>
</evidence>
<organism evidence="18">
    <name type="scientific">Salpingoeca rosetta (strain ATCC 50818 / BSB-021)</name>
    <dbReference type="NCBI Taxonomy" id="946362"/>
    <lineage>
        <taxon>Eukaryota</taxon>
        <taxon>Choanoflagellata</taxon>
        <taxon>Craspedida</taxon>
        <taxon>Salpingoecidae</taxon>
        <taxon>Salpingoeca</taxon>
    </lineage>
</organism>
<evidence type="ECO:0000256" key="5">
    <source>
        <dbReference type="ARBA" id="ARBA00012839"/>
    </source>
</evidence>
<keyword evidence="8" id="KW-0677">Repeat</keyword>
<feature type="transmembrane region" description="Helical" evidence="15">
    <location>
        <begin position="295"/>
        <end position="317"/>
    </location>
</feature>
<dbReference type="GO" id="GO:0016020">
    <property type="term" value="C:membrane"/>
    <property type="evidence" value="ECO:0007669"/>
    <property type="project" value="UniProtKB-SubCell"/>
</dbReference>
<dbReference type="KEGG" id="sre:PTSG_01761"/>
<dbReference type="Pfam" id="PF08409">
    <property type="entry name" value="TMTC_DUF1736"/>
    <property type="match status" value="1"/>
</dbReference>
<keyword evidence="7 15" id="KW-0812">Transmembrane</keyword>
<dbReference type="GO" id="GO:0005783">
    <property type="term" value="C:endoplasmic reticulum"/>
    <property type="evidence" value="ECO:0007669"/>
    <property type="project" value="UniProtKB-SubCell"/>
</dbReference>
<dbReference type="SUPFAM" id="SSF52833">
    <property type="entry name" value="Thioredoxin-like"/>
    <property type="match status" value="1"/>
</dbReference>
<dbReference type="EMBL" id="GL832957">
    <property type="protein sequence ID" value="EGD78785.1"/>
    <property type="molecule type" value="Genomic_DNA"/>
</dbReference>
<dbReference type="Pfam" id="PF00085">
    <property type="entry name" value="Thioredoxin"/>
    <property type="match status" value="1"/>
</dbReference>